<gene>
    <name evidence="2" type="ORF">GCM10023156_15420</name>
</gene>
<keyword evidence="3" id="KW-1185">Reference proteome</keyword>
<name>A0ABP8MJE1_9BACT</name>
<dbReference type="Proteomes" id="UP001500840">
    <property type="component" value="Unassembled WGS sequence"/>
</dbReference>
<dbReference type="EMBL" id="BAABGA010000018">
    <property type="protein sequence ID" value="GAA4449964.1"/>
    <property type="molecule type" value="Genomic_DNA"/>
</dbReference>
<organism evidence="2 3">
    <name type="scientific">Novipirellula rosea</name>
    <dbReference type="NCBI Taxonomy" id="1031540"/>
    <lineage>
        <taxon>Bacteria</taxon>
        <taxon>Pseudomonadati</taxon>
        <taxon>Planctomycetota</taxon>
        <taxon>Planctomycetia</taxon>
        <taxon>Pirellulales</taxon>
        <taxon>Pirellulaceae</taxon>
        <taxon>Novipirellula</taxon>
    </lineage>
</organism>
<reference evidence="3" key="1">
    <citation type="journal article" date="2019" name="Int. J. Syst. Evol. Microbiol.">
        <title>The Global Catalogue of Microorganisms (GCM) 10K type strain sequencing project: providing services to taxonomists for standard genome sequencing and annotation.</title>
        <authorList>
            <consortium name="The Broad Institute Genomics Platform"/>
            <consortium name="The Broad Institute Genome Sequencing Center for Infectious Disease"/>
            <person name="Wu L."/>
            <person name="Ma J."/>
        </authorList>
    </citation>
    <scope>NUCLEOTIDE SEQUENCE [LARGE SCALE GENOMIC DNA]</scope>
    <source>
        <strain evidence="3">JCM 17759</strain>
    </source>
</reference>
<protein>
    <submittedName>
        <fullName evidence="2">Uncharacterized protein</fullName>
    </submittedName>
</protein>
<accession>A0ABP8MJE1</accession>
<evidence type="ECO:0000313" key="2">
    <source>
        <dbReference type="EMBL" id="GAA4449964.1"/>
    </source>
</evidence>
<evidence type="ECO:0000256" key="1">
    <source>
        <dbReference type="SAM" id="MobiDB-lite"/>
    </source>
</evidence>
<proteinExistence type="predicted"/>
<feature type="region of interest" description="Disordered" evidence="1">
    <location>
        <begin position="28"/>
        <end position="49"/>
    </location>
</feature>
<comment type="caution">
    <text evidence="2">The sequence shown here is derived from an EMBL/GenBank/DDBJ whole genome shotgun (WGS) entry which is preliminary data.</text>
</comment>
<sequence>MQRHCVCDLKAVGREITIFEQMNDKVVLESSDGKDRSRQQEAAEKASPV</sequence>
<evidence type="ECO:0000313" key="3">
    <source>
        <dbReference type="Proteomes" id="UP001500840"/>
    </source>
</evidence>